<keyword evidence="6" id="KW-1185">Reference proteome</keyword>
<dbReference type="InterPro" id="IPR055414">
    <property type="entry name" value="LRR_R13L4/SHOC2-like"/>
</dbReference>
<comment type="caution">
    <text evidence="5">The sequence shown here is derived from an EMBL/GenBank/DDBJ whole genome shotgun (WGS) entry which is preliminary data.</text>
</comment>
<feature type="domain" description="Disease resistance R13L4/SHOC-2-like LRR" evidence="4">
    <location>
        <begin position="14"/>
        <end position="268"/>
    </location>
</feature>
<dbReference type="OrthoDB" id="1165828at2759"/>
<organism evidence="5 6">
    <name type="scientific">Rhamnella rubrinervis</name>
    <dbReference type="NCBI Taxonomy" id="2594499"/>
    <lineage>
        <taxon>Eukaryota</taxon>
        <taxon>Viridiplantae</taxon>
        <taxon>Streptophyta</taxon>
        <taxon>Embryophyta</taxon>
        <taxon>Tracheophyta</taxon>
        <taxon>Spermatophyta</taxon>
        <taxon>Magnoliopsida</taxon>
        <taxon>eudicotyledons</taxon>
        <taxon>Gunneridae</taxon>
        <taxon>Pentapetalae</taxon>
        <taxon>rosids</taxon>
        <taxon>fabids</taxon>
        <taxon>Rosales</taxon>
        <taxon>Rhamnaceae</taxon>
        <taxon>rhamnoid group</taxon>
        <taxon>Rhamneae</taxon>
        <taxon>Rhamnella</taxon>
    </lineage>
</organism>
<evidence type="ECO:0000313" key="5">
    <source>
        <dbReference type="EMBL" id="KAF3438233.1"/>
    </source>
</evidence>
<dbReference type="Proteomes" id="UP000796880">
    <property type="component" value="Unassembled WGS sequence"/>
</dbReference>
<evidence type="ECO:0000256" key="3">
    <source>
        <dbReference type="SAM" id="MobiDB-lite"/>
    </source>
</evidence>
<evidence type="ECO:0000256" key="2">
    <source>
        <dbReference type="ARBA" id="ARBA00022821"/>
    </source>
</evidence>
<gene>
    <name evidence="5" type="ORF">FNV43_RR20994</name>
</gene>
<keyword evidence="1" id="KW-0677">Repeat</keyword>
<dbReference type="InterPro" id="IPR050905">
    <property type="entry name" value="Plant_NBS-LRR"/>
</dbReference>
<evidence type="ECO:0000259" key="4">
    <source>
        <dbReference type="Pfam" id="PF23598"/>
    </source>
</evidence>
<reference evidence="5" key="1">
    <citation type="submission" date="2020-03" db="EMBL/GenBank/DDBJ databases">
        <title>A high-quality chromosome-level genome assembly of a woody plant with both climbing and erect habits, Rhamnella rubrinervis.</title>
        <authorList>
            <person name="Lu Z."/>
            <person name="Yang Y."/>
            <person name="Zhu X."/>
            <person name="Sun Y."/>
        </authorList>
    </citation>
    <scope>NUCLEOTIDE SEQUENCE</scope>
    <source>
        <strain evidence="5">BYM</strain>
        <tissue evidence="5">Leaf</tissue>
    </source>
</reference>
<dbReference type="AlphaFoldDB" id="A0A8K0DZV1"/>
<dbReference type="PANTHER" id="PTHR33463">
    <property type="entry name" value="NB-ARC DOMAIN-CONTAINING PROTEIN-RELATED"/>
    <property type="match status" value="1"/>
</dbReference>
<protein>
    <recommendedName>
        <fullName evidence="4">Disease resistance R13L4/SHOC-2-like LRR domain-containing protein</fullName>
    </recommendedName>
</protein>
<dbReference type="PANTHER" id="PTHR33463:SF203">
    <property type="entry name" value="AAA+ ATPASE DOMAIN-CONTAINING PROTEIN"/>
    <property type="match status" value="1"/>
</dbReference>
<dbReference type="Pfam" id="PF23598">
    <property type="entry name" value="LRR_14"/>
    <property type="match status" value="1"/>
</dbReference>
<name>A0A8K0DZV1_9ROSA</name>
<sequence>MRTLRLEYGVLKDISSIGALVKLEILNLFGSKIKELPREIGRLQHLKLLDITECQQFDRIPPGVLSSLTRLEELYMYRSFSEWSPMQGNEEKMCASVDELISLSDHLKILEIQIPQVQFLGQSSVLFNNLTRFRIVKSYYYSTSNVTQLNEDGLSEMLKVLIISNCRDMEYLINLTSKCIIQAVPTTPFQLFCNLTSLEISRCNKVQYVSSASIARGSIPQIQSLIVELCNEIEGIVYKETEESDDSNIVAADMIVFPKLASVRFWWLQSLISLYRAMDDIDAKLVPFKCINWLPSLQSLRVELCNKLTVVFAFDGLVVGLLPEKEKTNTTQLVAAQLIGQEEDHLHGNDHRYQCLPVPTPVRKPKPDQGNINTTQRSSHPDPQVEVSSAVARDD</sequence>
<keyword evidence="2" id="KW-0611">Plant defense</keyword>
<evidence type="ECO:0000256" key="1">
    <source>
        <dbReference type="ARBA" id="ARBA00022737"/>
    </source>
</evidence>
<dbReference type="InterPro" id="IPR032675">
    <property type="entry name" value="LRR_dom_sf"/>
</dbReference>
<dbReference type="SUPFAM" id="SSF52058">
    <property type="entry name" value="L domain-like"/>
    <property type="match status" value="1"/>
</dbReference>
<dbReference type="Gene3D" id="3.80.10.10">
    <property type="entry name" value="Ribonuclease Inhibitor"/>
    <property type="match status" value="1"/>
</dbReference>
<proteinExistence type="predicted"/>
<dbReference type="EMBL" id="VOIH02000009">
    <property type="protein sequence ID" value="KAF3438233.1"/>
    <property type="molecule type" value="Genomic_DNA"/>
</dbReference>
<evidence type="ECO:0000313" key="6">
    <source>
        <dbReference type="Proteomes" id="UP000796880"/>
    </source>
</evidence>
<feature type="region of interest" description="Disordered" evidence="3">
    <location>
        <begin position="359"/>
        <end position="395"/>
    </location>
</feature>
<accession>A0A8K0DZV1</accession>